<keyword evidence="3" id="KW-0732">Signal</keyword>
<feature type="domain" description="Fimbrial-type adhesion" evidence="5">
    <location>
        <begin position="206"/>
        <end position="347"/>
    </location>
</feature>
<protein>
    <submittedName>
        <fullName evidence="6">Fimbrial protein</fullName>
    </submittedName>
</protein>
<evidence type="ECO:0000256" key="1">
    <source>
        <dbReference type="ARBA" id="ARBA00004561"/>
    </source>
</evidence>
<comment type="subcellular location">
    <subcellularLocation>
        <location evidence="1">Fimbrium</location>
    </subcellularLocation>
</comment>
<proteinExistence type="inferred from homology"/>
<dbReference type="Gene3D" id="2.60.40.3310">
    <property type="match status" value="1"/>
</dbReference>
<evidence type="ECO:0000256" key="3">
    <source>
        <dbReference type="ARBA" id="ARBA00022729"/>
    </source>
</evidence>
<dbReference type="InterPro" id="IPR050263">
    <property type="entry name" value="Bact_Fimbrial_Adh_Pro"/>
</dbReference>
<dbReference type="Gene3D" id="2.60.40.1090">
    <property type="entry name" value="Fimbrial-type adhesion domain"/>
    <property type="match status" value="1"/>
</dbReference>
<dbReference type="Pfam" id="PF00419">
    <property type="entry name" value="Fimbrial"/>
    <property type="match status" value="1"/>
</dbReference>
<evidence type="ECO:0000313" key="7">
    <source>
        <dbReference type="Proteomes" id="UP000330809"/>
    </source>
</evidence>
<keyword evidence="4" id="KW-0281">Fimbrium</keyword>
<dbReference type="EMBL" id="CAACYJ010000035">
    <property type="protein sequence ID" value="VFB20350.1"/>
    <property type="molecule type" value="Genomic_DNA"/>
</dbReference>
<dbReference type="RefSeq" id="WP_240043211.1">
    <property type="nucleotide sequence ID" value="NZ_CAACYJ010000035.1"/>
</dbReference>
<comment type="similarity">
    <text evidence="2">Belongs to the fimbrial protein family.</text>
</comment>
<evidence type="ECO:0000259" key="5">
    <source>
        <dbReference type="Pfam" id="PF00419"/>
    </source>
</evidence>
<sequence length="348" mass="37194">MQRRQTYIHTHATTRILSGAIQKTSHVKLLPLLALLLLFGYTDSFADCHFNRGNNPLTAAEVLLKGPGIISIPADLEHDRTVYESSYIARETNNITCDSITPIGLIPNPALGPAPASGYIFPIKNSGIALQMFSSYDDPKYTINVFGDRTHRPTNVGGAYGVRFIYRFVKIGTIKHGSVIGPFTVGTINYGTLVTHNVTMTGSLIISASSCKTPDVSVNMGDYVASEVTGSRGQTHPVNFDIALNACPQGIDKVTYSLQANTPVIDRENGLVALDGASGASGAKGVGLRIMDGDGTPLALDKAHVFSAYDVQGGNFKIPLSAAYIHLEDQTLGFGTANTSMTFTMSYL</sequence>
<dbReference type="GO" id="GO:0009289">
    <property type="term" value="C:pilus"/>
    <property type="evidence" value="ECO:0007669"/>
    <property type="project" value="UniProtKB-SubCell"/>
</dbReference>
<dbReference type="SUPFAM" id="SSF49401">
    <property type="entry name" value="Bacterial adhesins"/>
    <property type="match status" value="1"/>
</dbReference>
<dbReference type="AlphaFoldDB" id="A0A449ILS1"/>
<evidence type="ECO:0000256" key="2">
    <source>
        <dbReference type="ARBA" id="ARBA00006671"/>
    </source>
</evidence>
<dbReference type="InterPro" id="IPR036937">
    <property type="entry name" value="Adhesion_dom_fimbrial_sf"/>
</dbReference>
<gene>
    <name evidence="6" type="primary">fimA_2</name>
    <name evidence="6" type="ORF">NCTC10754_02967</name>
</gene>
<name>A0A449ILS1_PSEFR</name>
<dbReference type="InterPro" id="IPR000259">
    <property type="entry name" value="Adhesion_dom_fimbrial"/>
</dbReference>
<organism evidence="6 7">
    <name type="scientific">Pseudomonas fragi</name>
    <dbReference type="NCBI Taxonomy" id="296"/>
    <lineage>
        <taxon>Bacteria</taxon>
        <taxon>Pseudomonadati</taxon>
        <taxon>Pseudomonadota</taxon>
        <taxon>Gammaproteobacteria</taxon>
        <taxon>Pseudomonadales</taxon>
        <taxon>Pseudomonadaceae</taxon>
        <taxon>Pseudomonas</taxon>
    </lineage>
</organism>
<dbReference type="Proteomes" id="UP000330809">
    <property type="component" value="Unassembled WGS sequence"/>
</dbReference>
<dbReference type="PANTHER" id="PTHR33420">
    <property type="entry name" value="FIMBRIAL SUBUNIT ELFA-RELATED"/>
    <property type="match status" value="1"/>
</dbReference>
<accession>A0A449ILS1</accession>
<dbReference type="InterPro" id="IPR008966">
    <property type="entry name" value="Adhesion_dom_sf"/>
</dbReference>
<evidence type="ECO:0000256" key="4">
    <source>
        <dbReference type="ARBA" id="ARBA00023263"/>
    </source>
</evidence>
<dbReference type="GO" id="GO:0043709">
    <property type="term" value="P:cell adhesion involved in single-species biofilm formation"/>
    <property type="evidence" value="ECO:0007669"/>
    <property type="project" value="TreeGrafter"/>
</dbReference>
<dbReference type="PANTHER" id="PTHR33420:SF12">
    <property type="entry name" value="FIMBRIN-LIKE PROTEIN FIMI-RELATED"/>
    <property type="match status" value="1"/>
</dbReference>
<reference evidence="6 7" key="1">
    <citation type="submission" date="2019-02" db="EMBL/GenBank/DDBJ databases">
        <authorList>
            <consortium name="Pathogen Informatics"/>
        </authorList>
    </citation>
    <scope>NUCLEOTIDE SEQUENCE [LARGE SCALE GENOMIC DNA]</scope>
    <source>
        <strain evidence="6 7">3012STDY7103891</strain>
    </source>
</reference>
<evidence type="ECO:0000313" key="6">
    <source>
        <dbReference type="EMBL" id="VFB20350.1"/>
    </source>
</evidence>